<dbReference type="Proteomes" id="UP000887579">
    <property type="component" value="Unplaced"/>
</dbReference>
<protein>
    <submittedName>
        <fullName evidence="2">Uncharacterized protein</fullName>
    </submittedName>
</protein>
<name>A0AC34GHP1_9BILA</name>
<organism evidence="1 2">
    <name type="scientific">Panagrolaimus sp. ES5</name>
    <dbReference type="NCBI Taxonomy" id="591445"/>
    <lineage>
        <taxon>Eukaryota</taxon>
        <taxon>Metazoa</taxon>
        <taxon>Ecdysozoa</taxon>
        <taxon>Nematoda</taxon>
        <taxon>Chromadorea</taxon>
        <taxon>Rhabditida</taxon>
        <taxon>Tylenchina</taxon>
        <taxon>Panagrolaimomorpha</taxon>
        <taxon>Panagrolaimoidea</taxon>
        <taxon>Panagrolaimidae</taxon>
        <taxon>Panagrolaimus</taxon>
    </lineage>
</organism>
<proteinExistence type="predicted"/>
<evidence type="ECO:0000313" key="2">
    <source>
        <dbReference type="WBParaSite" id="ES5_v2.g29219.t1"/>
    </source>
</evidence>
<dbReference type="WBParaSite" id="ES5_v2.g29219.t1">
    <property type="protein sequence ID" value="ES5_v2.g29219.t1"/>
    <property type="gene ID" value="ES5_v2.g29219"/>
</dbReference>
<accession>A0AC34GHP1</accession>
<sequence>MSAPKQSSALVSKQPPPYGKRAGFLPRAVEDFGDGGAFPEIHIAQFPLGMGKDSQRGAAGSKTVALQYDESGKLRFDALVKQGHDKSKIVHTRLTDTKSKMIDDEDPELQK</sequence>
<reference evidence="2" key="1">
    <citation type="submission" date="2022-11" db="UniProtKB">
        <authorList>
            <consortium name="WormBaseParasite"/>
        </authorList>
    </citation>
    <scope>IDENTIFICATION</scope>
</reference>
<evidence type="ECO:0000313" key="1">
    <source>
        <dbReference type="Proteomes" id="UP000887579"/>
    </source>
</evidence>